<gene>
    <name evidence="2" type="ORF">GCM10009544_17090</name>
</gene>
<name>A0ABN0ZPQ6_9ACTN</name>
<accession>A0ABN0ZPQ6</accession>
<dbReference type="EMBL" id="BAAAHB010000012">
    <property type="protein sequence ID" value="GAA0454938.1"/>
    <property type="molecule type" value="Genomic_DNA"/>
</dbReference>
<evidence type="ECO:0000313" key="2">
    <source>
        <dbReference type="EMBL" id="GAA0454938.1"/>
    </source>
</evidence>
<comment type="caution">
    <text evidence="2">The sequence shown here is derived from an EMBL/GenBank/DDBJ whole genome shotgun (WGS) entry which is preliminary data.</text>
</comment>
<protein>
    <recommendedName>
        <fullName evidence="4">Integral membrane protein</fullName>
    </recommendedName>
</protein>
<feature type="signal peptide" evidence="1">
    <location>
        <begin position="1"/>
        <end position="40"/>
    </location>
</feature>
<proteinExistence type="predicted"/>
<evidence type="ECO:0000313" key="3">
    <source>
        <dbReference type="Proteomes" id="UP001499895"/>
    </source>
</evidence>
<keyword evidence="1" id="KW-0732">Signal</keyword>
<keyword evidence="3" id="KW-1185">Reference proteome</keyword>
<dbReference type="Proteomes" id="UP001499895">
    <property type="component" value="Unassembled WGS sequence"/>
</dbReference>
<evidence type="ECO:0008006" key="4">
    <source>
        <dbReference type="Google" id="ProtNLM"/>
    </source>
</evidence>
<evidence type="ECO:0000256" key="1">
    <source>
        <dbReference type="SAM" id="SignalP"/>
    </source>
</evidence>
<sequence length="146" mass="14930">MVPHPCAPLIVWSYMTKTARALSILCLTGTLLASAATAHAAPTPPDPEPPTRVSKLVDRFATEENTQKGKLLLKEAPGILSKGAKFGLGTAALGVLLGPVGIAAGSLGGSALGLATGSYKGIKEVRGEAEDLLRAQDSDADRTSPE</sequence>
<organism evidence="2 3">
    <name type="scientific">Streptomyces stramineus</name>
    <dbReference type="NCBI Taxonomy" id="173861"/>
    <lineage>
        <taxon>Bacteria</taxon>
        <taxon>Bacillati</taxon>
        <taxon>Actinomycetota</taxon>
        <taxon>Actinomycetes</taxon>
        <taxon>Kitasatosporales</taxon>
        <taxon>Streptomycetaceae</taxon>
        <taxon>Streptomyces</taxon>
    </lineage>
</organism>
<feature type="chain" id="PRO_5045115464" description="Integral membrane protein" evidence="1">
    <location>
        <begin position="41"/>
        <end position="146"/>
    </location>
</feature>
<reference evidence="2 3" key="1">
    <citation type="journal article" date="2019" name="Int. J. Syst. Evol. Microbiol.">
        <title>The Global Catalogue of Microorganisms (GCM) 10K type strain sequencing project: providing services to taxonomists for standard genome sequencing and annotation.</title>
        <authorList>
            <consortium name="The Broad Institute Genomics Platform"/>
            <consortium name="The Broad Institute Genome Sequencing Center for Infectious Disease"/>
            <person name="Wu L."/>
            <person name="Ma J."/>
        </authorList>
    </citation>
    <scope>NUCLEOTIDE SEQUENCE [LARGE SCALE GENOMIC DNA]</scope>
    <source>
        <strain evidence="2 3">JCM 10649</strain>
    </source>
</reference>